<evidence type="ECO:0000313" key="6">
    <source>
        <dbReference type="EMBL" id="CAG9168599.1"/>
    </source>
</evidence>
<dbReference type="InterPro" id="IPR008622">
    <property type="entry name" value="FliT"/>
</dbReference>
<keyword evidence="3" id="KW-1005">Bacterial flagellum biogenesis</keyword>
<gene>
    <name evidence="6" type="ORF">LMG21510_01151</name>
</gene>
<keyword evidence="2" id="KW-0963">Cytoplasm</keyword>
<evidence type="ECO:0000313" key="7">
    <source>
        <dbReference type="Proteomes" id="UP000721236"/>
    </source>
</evidence>
<dbReference type="Gene3D" id="1.20.58.380">
    <property type="entry name" value="Flagellar protein flit"/>
    <property type="match status" value="1"/>
</dbReference>
<keyword evidence="7" id="KW-1185">Reference proteome</keyword>
<name>A0ABN7Y7X3_9BURK</name>
<dbReference type="Pfam" id="PF05400">
    <property type="entry name" value="FliT"/>
    <property type="match status" value="1"/>
</dbReference>
<dbReference type="Proteomes" id="UP000721236">
    <property type="component" value="Unassembled WGS sequence"/>
</dbReference>
<dbReference type="EMBL" id="CAJZAH010000001">
    <property type="protein sequence ID" value="CAG9168599.1"/>
    <property type="molecule type" value="Genomic_DNA"/>
</dbReference>
<evidence type="ECO:0000256" key="4">
    <source>
        <dbReference type="ARBA" id="ARBA00023186"/>
    </source>
</evidence>
<evidence type="ECO:0000256" key="3">
    <source>
        <dbReference type="ARBA" id="ARBA00022795"/>
    </source>
</evidence>
<organism evidence="6 7">
    <name type="scientific">Cupriavidus respiraculi</name>
    <dbReference type="NCBI Taxonomy" id="195930"/>
    <lineage>
        <taxon>Bacteria</taxon>
        <taxon>Pseudomonadati</taxon>
        <taxon>Pseudomonadota</taxon>
        <taxon>Betaproteobacteria</taxon>
        <taxon>Burkholderiales</taxon>
        <taxon>Burkholderiaceae</taxon>
        <taxon>Cupriavidus</taxon>
    </lineage>
</organism>
<sequence length="121" mass="14290">MYNVRQWGPDMGTASPLLRCYEELERICREMLEACEAQNWDAMNGLQQVYSQQVEVLRTAQDLPRALSEEERAVRHRKLERILSYDAAIRKILVPEWERLSDLLGTARRRLDLGHTYRVPF</sequence>
<evidence type="ECO:0000256" key="1">
    <source>
        <dbReference type="ARBA" id="ARBA00004514"/>
    </source>
</evidence>
<protein>
    <recommendedName>
        <fullName evidence="5">Flagellar protein FliT</fullName>
    </recommendedName>
</protein>
<comment type="subcellular location">
    <subcellularLocation>
        <location evidence="1">Cytoplasm</location>
        <location evidence="1">Cytosol</location>
    </subcellularLocation>
</comment>
<evidence type="ECO:0000256" key="2">
    <source>
        <dbReference type="ARBA" id="ARBA00022490"/>
    </source>
</evidence>
<evidence type="ECO:0000256" key="5">
    <source>
        <dbReference type="ARBA" id="ARBA00093797"/>
    </source>
</evidence>
<reference evidence="6 7" key="1">
    <citation type="submission" date="2021-08" db="EMBL/GenBank/DDBJ databases">
        <authorList>
            <person name="Peeters C."/>
        </authorList>
    </citation>
    <scope>NUCLEOTIDE SEQUENCE [LARGE SCALE GENOMIC DNA]</scope>
    <source>
        <strain evidence="6 7">LMG 21510</strain>
    </source>
</reference>
<proteinExistence type="predicted"/>
<keyword evidence="4" id="KW-0143">Chaperone</keyword>
<accession>A0ABN7Y7X3</accession>
<comment type="caution">
    <text evidence="6">The sequence shown here is derived from an EMBL/GenBank/DDBJ whole genome shotgun (WGS) entry which is preliminary data.</text>
</comment>